<sequence length="89" mass="9291">MGQDYLATKMANTLVTMLILSGPPLAAAVVLGVVVGFLQAVTQIQDQTLPQAVKLVVVVVLVITLGPAFSALLLAETSTILDEFPFVVP</sequence>
<accession>A0A840BZL3</accession>
<feature type="transmembrane region" description="Helical" evidence="7">
    <location>
        <begin position="52"/>
        <end position="75"/>
    </location>
</feature>
<comment type="caution">
    <text evidence="8">The sequence shown here is derived from an EMBL/GenBank/DDBJ whole genome shotgun (WGS) entry which is preliminary data.</text>
</comment>
<dbReference type="RefSeq" id="WP_019403912.1">
    <property type="nucleotide sequence ID" value="NZ_JACIEN010000002.1"/>
</dbReference>
<evidence type="ECO:0000256" key="2">
    <source>
        <dbReference type="ARBA" id="ARBA00006156"/>
    </source>
</evidence>
<dbReference type="GO" id="GO:0005886">
    <property type="term" value="C:plasma membrane"/>
    <property type="evidence" value="ECO:0007669"/>
    <property type="project" value="UniProtKB-SubCell"/>
</dbReference>
<evidence type="ECO:0000256" key="3">
    <source>
        <dbReference type="ARBA" id="ARBA00022475"/>
    </source>
</evidence>
<reference evidence="8 9" key="1">
    <citation type="submission" date="2020-08" db="EMBL/GenBank/DDBJ databases">
        <title>Genomic Encyclopedia of Type Strains, Phase IV (KMG-IV): sequencing the most valuable type-strain genomes for metagenomic binning, comparative biology and taxonomic classification.</title>
        <authorList>
            <person name="Goeker M."/>
        </authorList>
    </citation>
    <scope>NUCLEOTIDE SEQUENCE [LARGE SCALE GENOMIC DNA]</scope>
    <source>
        <strain evidence="8 9">DSM 103737</strain>
    </source>
</reference>
<comment type="similarity">
    <text evidence="2">Belongs to the FliQ/MopD/SpaQ family.</text>
</comment>
<name>A0A840BZL3_9HYPH</name>
<dbReference type="PANTHER" id="PTHR34040">
    <property type="entry name" value="FLAGELLAR BIOSYNTHETIC PROTEIN FLIQ"/>
    <property type="match status" value="1"/>
</dbReference>
<keyword evidence="6 7" id="KW-0472">Membrane</keyword>
<protein>
    <submittedName>
        <fullName evidence="8">Type III secretion protein S</fullName>
    </submittedName>
</protein>
<evidence type="ECO:0000313" key="8">
    <source>
        <dbReference type="EMBL" id="MBB4017162.1"/>
    </source>
</evidence>
<keyword evidence="9" id="KW-1185">Reference proteome</keyword>
<evidence type="ECO:0000313" key="9">
    <source>
        <dbReference type="Proteomes" id="UP000577362"/>
    </source>
</evidence>
<dbReference type="InterPro" id="IPR002191">
    <property type="entry name" value="Bac_export_3"/>
</dbReference>
<dbReference type="Pfam" id="PF01313">
    <property type="entry name" value="Bac_export_3"/>
    <property type="match status" value="1"/>
</dbReference>
<evidence type="ECO:0000256" key="7">
    <source>
        <dbReference type="SAM" id="Phobius"/>
    </source>
</evidence>
<comment type="subcellular location">
    <subcellularLocation>
        <location evidence="1">Cell membrane</location>
        <topology evidence="1">Multi-pass membrane protein</topology>
    </subcellularLocation>
</comment>
<keyword evidence="3" id="KW-1003">Cell membrane</keyword>
<organism evidence="8 9">
    <name type="scientific">Chelatococcus caeni</name>
    <dbReference type="NCBI Taxonomy" id="1348468"/>
    <lineage>
        <taxon>Bacteria</taxon>
        <taxon>Pseudomonadati</taxon>
        <taxon>Pseudomonadota</taxon>
        <taxon>Alphaproteobacteria</taxon>
        <taxon>Hyphomicrobiales</taxon>
        <taxon>Chelatococcaceae</taxon>
        <taxon>Chelatococcus</taxon>
    </lineage>
</organism>
<dbReference type="Proteomes" id="UP000577362">
    <property type="component" value="Unassembled WGS sequence"/>
</dbReference>
<dbReference type="PRINTS" id="PR00952">
    <property type="entry name" value="TYPE3IMQPROT"/>
</dbReference>
<dbReference type="AlphaFoldDB" id="A0A840BZL3"/>
<dbReference type="PANTHER" id="PTHR34040:SF7">
    <property type="entry name" value="SURFACE PRESENTATION OF ANTIGENS PROTEIN SPAQ"/>
    <property type="match status" value="1"/>
</dbReference>
<evidence type="ECO:0000256" key="1">
    <source>
        <dbReference type="ARBA" id="ARBA00004651"/>
    </source>
</evidence>
<keyword evidence="4 7" id="KW-0812">Transmembrane</keyword>
<evidence type="ECO:0000256" key="4">
    <source>
        <dbReference type="ARBA" id="ARBA00022692"/>
    </source>
</evidence>
<evidence type="ECO:0000256" key="6">
    <source>
        <dbReference type="ARBA" id="ARBA00023136"/>
    </source>
</evidence>
<feature type="transmembrane region" description="Helical" evidence="7">
    <location>
        <begin position="14"/>
        <end position="40"/>
    </location>
</feature>
<keyword evidence="5 7" id="KW-1133">Transmembrane helix</keyword>
<proteinExistence type="inferred from homology"/>
<evidence type="ECO:0000256" key="5">
    <source>
        <dbReference type="ARBA" id="ARBA00022989"/>
    </source>
</evidence>
<dbReference type="GO" id="GO:0009306">
    <property type="term" value="P:protein secretion"/>
    <property type="evidence" value="ECO:0007669"/>
    <property type="project" value="InterPro"/>
</dbReference>
<dbReference type="EMBL" id="JACIEN010000002">
    <property type="protein sequence ID" value="MBB4017162.1"/>
    <property type="molecule type" value="Genomic_DNA"/>
</dbReference>
<gene>
    <name evidence="8" type="ORF">GGR16_002191</name>
</gene>